<dbReference type="GO" id="GO:0008061">
    <property type="term" value="F:chitin binding"/>
    <property type="evidence" value="ECO:0007669"/>
    <property type="project" value="UniProtKB-KW"/>
</dbReference>
<dbReference type="EMBL" id="JPOX01000070">
    <property type="protein sequence ID" value="KFX41126.1"/>
    <property type="molecule type" value="Genomic_DNA"/>
</dbReference>
<evidence type="ECO:0000256" key="1">
    <source>
        <dbReference type="ARBA" id="ARBA00022669"/>
    </source>
</evidence>
<reference evidence="4" key="1">
    <citation type="journal article" date="2014" name="PLoS Genet.">
        <title>Signature Gene Expression Reveals Novel Clues to the Molecular Mechanisms of Dimorphic Transition in Penicillium marneffei.</title>
        <authorList>
            <person name="Yang E."/>
            <person name="Wang G."/>
            <person name="Cai J."/>
            <person name="Woo P.C."/>
            <person name="Lau S.K."/>
            <person name="Yuen K.-Y."/>
            <person name="Chow W.-N."/>
            <person name="Lin X."/>
        </authorList>
    </citation>
    <scope>NUCLEOTIDE SEQUENCE [LARGE SCALE GENOMIC DNA]</scope>
    <source>
        <strain evidence="4">PM1</strain>
    </source>
</reference>
<dbReference type="PANTHER" id="PTHR34997">
    <property type="entry name" value="AM15"/>
    <property type="match status" value="1"/>
</dbReference>
<dbReference type="InterPro" id="IPR052210">
    <property type="entry name" value="LysM1-like"/>
</dbReference>
<dbReference type="Gene3D" id="3.10.350.10">
    <property type="entry name" value="LysM domain"/>
    <property type="match status" value="3"/>
</dbReference>
<evidence type="ECO:0000256" key="2">
    <source>
        <dbReference type="ARBA" id="ARBA00023026"/>
    </source>
</evidence>
<dbReference type="SMART" id="SM00257">
    <property type="entry name" value="LysM"/>
    <property type="match status" value="2"/>
</dbReference>
<dbReference type="Pfam" id="PF06439">
    <property type="entry name" value="3keto-disac_hyd"/>
    <property type="match status" value="1"/>
</dbReference>
<name>A0A093V2Z4_TALMA</name>
<feature type="domain" description="LysM" evidence="3">
    <location>
        <begin position="389"/>
        <end position="437"/>
    </location>
</feature>
<dbReference type="PROSITE" id="PS51782">
    <property type="entry name" value="LYSM"/>
    <property type="match status" value="2"/>
</dbReference>
<dbReference type="GO" id="GO:0016787">
    <property type="term" value="F:hydrolase activity"/>
    <property type="evidence" value="ECO:0007669"/>
    <property type="project" value="InterPro"/>
</dbReference>
<dbReference type="Pfam" id="PF01476">
    <property type="entry name" value="LysM"/>
    <property type="match status" value="2"/>
</dbReference>
<keyword evidence="2" id="KW-0843">Virulence</keyword>
<protein>
    <submittedName>
        <fullName evidence="4">Levanase</fullName>
    </submittedName>
</protein>
<sequence length="775" mass="83580">MSSILAWVREDNTTIGAYTFPGFQIYGADDLDGLVTTTCQTALARTIRCPTYLTMYMSPRVGQSTGNSTFTDLMCSSTCDSSLQSWYDDVSSSCANQTLDYADPTLLGGYTWQGYNETCLKDPSSGEYCTGKKVFGCRPGDINSTIITDKHNVSDVVVSFSDADTMESMPTDELYSWCWTQMVIMMQNSSYSAFNDYYQSGMQYMVSECSLSASITMPESLIYPRPTVTPMCLSDVNYTIQAGDTCDSIAIAYNVTSASILTNNPMFVNNCSSLIPGNTICMPLPCTPLYTLQPDDDCMTVEWKNGLRDGTLRQYNPCINYFCDNLQESTEILGSVLCLGPQAGKFVSNSSFLPNPPATSNPSTGYSMYVIDPPINATLANGTTTLCGSWYTVNEGDTCAQICSMESIPSSLFLACNPTLNSTNCDANLVVNTTYCVAPMINWDDPSFWVDDDTAPTTSSFKDDFSSGSMAQWMTYDGSFGASSGALVGSNSFGGKALINSNYGNFLYEVDVTLPSASGNAGLVFRVTNPSVGADAYNGYYAGISTSSVFVGRASNSWTPLGSAQVDLAINQLHHVKVEVVDTTLNIFVDDMNKVLVSVTDGTYTSGMNGVRVYGTEATFDNIQFNPLIFRDDFSSGTMGKWTTIDGQYQVSSNVAVLTASPAAKAVTTGVTSADIIYEAEISINSTPNGNGGMIFRVSNAAPGADTYNGYYVGIGIGYVVFGFADTNWNEIKRVDAADINAGQIYHLAIQTSGDSISIFVDDLNTPRMVVKDDK</sequence>
<dbReference type="PANTHER" id="PTHR34997:SF16">
    <property type="entry name" value="LYSM DOMAIN-CONTAINING PROTEIN"/>
    <property type="match status" value="1"/>
</dbReference>
<organism evidence="4">
    <name type="scientific">Talaromyces marneffei PM1</name>
    <dbReference type="NCBI Taxonomy" id="1077442"/>
    <lineage>
        <taxon>Eukaryota</taxon>
        <taxon>Fungi</taxon>
        <taxon>Dikarya</taxon>
        <taxon>Ascomycota</taxon>
        <taxon>Pezizomycotina</taxon>
        <taxon>Eurotiomycetes</taxon>
        <taxon>Eurotiomycetidae</taxon>
        <taxon>Eurotiales</taxon>
        <taxon>Trichocomaceae</taxon>
        <taxon>Talaromyces</taxon>
        <taxon>Talaromyces sect. Talaromyces</taxon>
    </lineage>
</organism>
<evidence type="ECO:0000313" key="4">
    <source>
        <dbReference type="EMBL" id="KFX41126.1"/>
    </source>
</evidence>
<keyword evidence="1" id="KW-0147">Chitin-binding</keyword>
<evidence type="ECO:0000259" key="3">
    <source>
        <dbReference type="PROSITE" id="PS51782"/>
    </source>
</evidence>
<dbReference type="InterPro" id="IPR018392">
    <property type="entry name" value="LysM"/>
</dbReference>
<dbReference type="Gene3D" id="2.60.120.560">
    <property type="entry name" value="Exo-inulinase, domain 1"/>
    <property type="match status" value="2"/>
</dbReference>
<dbReference type="SUPFAM" id="SSF54106">
    <property type="entry name" value="LysM domain"/>
    <property type="match status" value="1"/>
</dbReference>
<comment type="caution">
    <text evidence="4">The sequence shown here is derived from an EMBL/GenBank/DDBJ whole genome shotgun (WGS) entry which is preliminary data.</text>
</comment>
<dbReference type="AlphaFoldDB" id="A0A093V2Z4"/>
<proteinExistence type="predicted"/>
<dbReference type="InterPro" id="IPR010496">
    <property type="entry name" value="AL/BT2_dom"/>
</dbReference>
<feature type="domain" description="LysM" evidence="3">
    <location>
        <begin position="236"/>
        <end position="282"/>
    </location>
</feature>
<dbReference type="CDD" id="cd00118">
    <property type="entry name" value="LysM"/>
    <property type="match status" value="1"/>
</dbReference>
<dbReference type="eggNOG" id="ENOG502S7VN">
    <property type="taxonomic scope" value="Eukaryota"/>
</dbReference>
<dbReference type="HOGENOM" id="CLU_360959_0_0_1"/>
<dbReference type="InterPro" id="IPR036779">
    <property type="entry name" value="LysM_dom_sf"/>
</dbReference>
<gene>
    <name evidence="4" type="ORF">GQ26_0700110</name>
</gene>
<accession>A0A093V2Z4</accession>